<dbReference type="InterPro" id="IPR019681">
    <property type="entry name" value="DUF2530"/>
</dbReference>
<evidence type="ECO:0000313" key="2">
    <source>
        <dbReference type="EMBL" id="CAA9321191.1"/>
    </source>
</evidence>
<dbReference type="Pfam" id="PF10745">
    <property type="entry name" value="DUF2530"/>
    <property type="match status" value="1"/>
</dbReference>
<protein>
    <recommendedName>
        <fullName evidence="3">DUF2530 domain-containing protein</fullName>
    </recommendedName>
</protein>
<keyword evidence="1" id="KW-1133">Transmembrane helix</keyword>
<gene>
    <name evidence="2" type="ORF">AVDCRST_MAG07-1260</name>
</gene>
<keyword evidence="1" id="KW-0812">Transmembrane</keyword>
<feature type="transmembrane region" description="Helical" evidence="1">
    <location>
        <begin position="20"/>
        <end position="38"/>
    </location>
</feature>
<reference evidence="2" key="1">
    <citation type="submission" date="2020-02" db="EMBL/GenBank/DDBJ databases">
        <authorList>
            <person name="Meier V. D."/>
        </authorList>
    </citation>
    <scope>NUCLEOTIDE SEQUENCE</scope>
    <source>
        <strain evidence="2">AVDCRST_MAG07</strain>
    </source>
</reference>
<accession>A0A6J4L3B7</accession>
<name>A0A6J4L3B7_9ACTN</name>
<keyword evidence="1" id="KW-0472">Membrane</keyword>
<evidence type="ECO:0000256" key="1">
    <source>
        <dbReference type="SAM" id="Phobius"/>
    </source>
</evidence>
<dbReference type="AlphaFoldDB" id="A0A6J4L3B7"/>
<feature type="transmembrane region" description="Helical" evidence="1">
    <location>
        <begin position="50"/>
        <end position="68"/>
    </location>
</feature>
<dbReference type="EMBL" id="CADCUB010000062">
    <property type="protein sequence ID" value="CAA9321191.1"/>
    <property type="molecule type" value="Genomic_DNA"/>
</dbReference>
<organism evidence="2">
    <name type="scientific">uncultured Frankineae bacterium</name>
    <dbReference type="NCBI Taxonomy" id="437475"/>
    <lineage>
        <taxon>Bacteria</taxon>
        <taxon>Bacillati</taxon>
        <taxon>Actinomycetota</taxon>
        <taxon>Actinomycetes</taxon>
        <taxon>Frankiales</taxon>
        <taxon>environmental samples</taxon>
    </lineage>
</organism>
<proteinExistence type="predicted"/>
<evidence type="ECO:0008006" key="3">
    <source>
        <dbReference type="Google" id="ProtNLM"/>
    </source>
</evidence>
<sequence length="87" mass="9567">MPRQARRPDPPPLETNDSAVVLVGTSLWAGALLVLAVLELADLARVRGWWLGMCAYGVALGLFGLWFVRRRRTAIARDAAQGLPRRS</sequence>